<dbReference type="InterPro" id="IPR014284">
    <property type="entry name" value="RNA_pol_sigma-70_dom"/>
</dbReference>
<dbReference type="GO" id="GO:0016987">
    <property type="term" value="F:sigma factor activity"/>
    <property type="evidence" value="ECO:0007669"/>
    <property type="project" value="UniProtKB-KW"/>
</dbReference>
<feature type="domain" description="RNA polymerase sigma factor 70 region 4 type 2" evidence="6">
    <location>
        <begin position="128"/>
        <end position="174"/>
    </location>
</feature>
<evidence type="ECO:0000259" key="6">
    <source>
        <dbReference type="Pfam" id="PF08281"/>
    </source>
</evidence>
<dbReference type="InterPro" id="IPR007627">
    <property type="entry name" value="RNA_pol_sigma70_r2"/>
</dbReference>
<dbReference type="NCBIfam" id="TIGR02937">
    <property type="entry name" value="sigma70-ECF"/>
    <property type="match status" value="1"/>
</dbReference>
<dbReference type="InterPro" id="IPR013249">
    <property type="entry name" value="RNA_pol_sigma70_r4_t2"/>
</dbReference>
<reference evidence="7 8" key="1">
    <citation type="submission" date="2018-07" db="EMBL/GenBank/DDBJ databases">
        <title>Pedobacter sp. nov., isolated from soil.</title>
        <authorList>
            <person name="Zhou L.Y."/>
            <person name="Du Z.J."/>
        </authorList>
    </citation>
    <scope>NUCLEOTIDE SEQUENCE [LARGE SCALE GENOMIC DNA]</scope>
    <source>
        <strain evidence="7 8">JDX94</strain>
    </source>
</reference>
<dbReference type="EMBL" id="QPKV01000009">
    <property type="protein sequence ID" value="RDC54959.1"/>
    <property type="molecule type" value="Genomic_DNA"/>
</dbReference>
<gene>
    <name evidence="7" type="ORF">DU508_19315</name>
</gene>
<dbReference type="Gene3D" id="1.10.1740.10">
    <property type="match status" value="1"/>
</dbReference>
<dbReference type="Gene3D" id="1.10.10.10">
    <property type="entry name" value="Winged helix-like DNA-binding domain superfamily/Winged helix DNA-binding domain"/>
    <property type="match status" value="1"/>
</dbReference>
<dbReference type="InterPro" id="IPR013324">
    <property type="entry name" value="RNA_pol_sigma_r3/r4-like"/>
</dbReference>
<dbReference type="PANTHER" id="PTHR43133">
    <property type="entry name" value="RNA POLYMERASE ECF-TYPE SIGMA FACTO"/>
    <property type="match status" value="1"/>
</dbReference>
<name>A0A369PW93_9SPHI</name>
<dbReference type="Pfam" id="PF04542">
    <property type="entry name" value="Sigma70_r2"/>
    <property type="match status" value="1"/>
</dbReference>
<evidence type="ECO:0000313" key="8">
    <source>
        <dbReference type="Proteomes" id="UP000253961"/>
    </source>
</evidence>
<dbReference type="GO" id="GO:0003677">
    <property type="term" value="F:DNA binding"/>
    <property type="evidence" value="ECO:0007669"/>
    <property type="project" value="InterPro"/>
</dbReference>
<dbReference type="GO" id="GO:0006352">
    <property type="term" value="P:DNA-templated transcription initiation"/>
    <property type="evidence" value="ECO:0007669"/>
    <property type="project" value="InterPro"/>
</dbReference>
<dbReference type="InterPro" id="IPR014327">
    <property type="entry name" value="RNA_pol_sigma70_bacteroid"/>
</dbReference>
<proteinExistence type="inferred from homology"/>
<keyword evidence="3" id="KW-0731">Sigma factor</keyword>
<keyword evidence="4" id="KW-0804">Transcription</keyword>
<comment type="caution">
    <text evidence="7">The sequence shown here is derived from an EMBL/GenBank/DDBJ whole genome shotgun (WGS) entry which is preliminary data.</text>
</comment>
<dbReference type="Proteomes" id="UP000253961">
    <property type="component" value="Unassembled WGS sequence"/>
</dbReference>
<sequence length="196" mass="22633">MAFNNTEGEKELIKKIVDGDEQAFSILFFRYLPVLNSFAVKFTKSTDAAQEIIQDAFVRVWLNRDKLEQVENIKAYLYKYVSNECLGYLRKKLKDDKIIDNLKITQQHISNNTAESIHLNEIKRIVSFAVDKLPNQRRKIYQLSRNEGKTIPEIADQLGISINTVKNSLVSALKYIRIELSRHGITLLLGLILYTL</sequence>
<evidence type="ECO:0000256" key="4">
    <source>
        <dbReference type="ARBA" id="ARBA00023163"/>
    </source>
</evidence>
<dbReference type="OrthoDB" id="799938at2"/>
<keyword evidence="8" id="KW-1185">Reference proteome</keyword>
<dbReference type="RefSeq" id="WP_115404407.1">
    <property type="nucleotide sequence ID" value="NZ_QPKV01000009.1"/>
</dbReference>
<evidence type="ECO:0000313" key="7">
    <source>
        <dbReference type="EMBL" id="RDC54959.1"/>
    </source>
</evidence>
<dbReference type="InterPro" id="IPR013325">
    <property type="entry name" value="RNA_pol_sigma_r2"/>
</dbReference>
<protein>
    <submittedName>
        <fullName evidence="7">RNA polymerase sigma-70 factor</fullName>
    </submittedName>
</protein>
<evidence type="ECO:0000259" key="5">
    <source>
        <dbReference type="Pfam" id="PF04542"/>
    </source>
</evidence>
<evidence type="ECO:0000256" key="2">
    <source>
        <dbReference type="ARBA" id="ARBA00023015"/>
    </source>
</evidence>
<dbReference type="Pfam" id="PF08281">
    <property type="entry name" value="Sigma70_r4_2"/>
    <property type="match status" value="1"/>
</dbReference>
<dbReference type="NCBIfam" id="TIGR02985">
    <property type="entry name" value="Sig70_bacteroi1"/>
    <property type="match status" value="1"/>
</dbReference>
<accession>A0A369PW93</accession>
<dbReference type="AlphaFoldDB" id="A0A369PW93"/>
<dbReference type="SUPFAM" id="SSF88659">
    <property type="entry name" value="Sigma3 and sigma4 domains of RNA polymerase sigma factors"/>
    <property type="match status" value="1"/>
</dbReference>
<dbReference type="CDD" id="cd06171">
    <property type="entry name" value="Sigma70_r4"/>
    <property type="match status" value="1"/>
</dbReference>
<evidence type="ECO:0000256" key="1">
    <source>
        <dbReference type="ARBA" id="ARBA00010641"/>
    </source>
</evidence>
<keyword evidence="2" id="KW-0805">Transcription regulation</keyword>
<dbReference type="SUPFAM" id="SSF88946">
    <property type="entry name" value="Sigma2 domain of RNA polymerase sigma factors"/>
    <property type="match status" value="1"/>
</dbReference>
<dbReference type="InterPro" id="IPR036388">
    <property type="entry name" value="WH-like_DNA-bd_sf"/>
</dbReference>
<dbReference type="PANTHER" id="PTHR43133:SF46">
    <property type="entry name" value="RNA POLYMERASE SIGMA-70 FACTOR ECF SUBFAMILY"/>
    <property type="match status" value="1"/>
</dbReference>
<feature type="domain" description="RNA polymerase sigma-70 region 2" evidence="5">
    <location>
        <begin position="29"/>
        <end position="92"/>
    </location>
</feature>
<organism evidence="7 8">
    <name type="scientific">Pedobacter chinensis</name>
    <dbReference type="NCBI Taxonomy" id="2282421"/>
    <lineage>
        <taxon>Bacteria</taxon>
        <taxon>Pseudomonadati</taxon>
        <taxon>Bacteroidota</taxon>
        <taxon>Sphingobacteriia</taxon>
        <taxon>Sphingobacteriales</taxon>
        <taxon>Sphingobacteriaceae</taxon>
        <taxon>Pedobacter</taxon>
    </lineage>
</organism>
<evidence type="ECO:0000256" key="3">
    <source>
        <dbReference type="ARBA" id="ARBA00023082"/>
    </source>
</evidence>
<dbReference type="InterPro" id="IPR039425">
    <property type="entry name" value="RNA_pol_sigma-70-like"/>
</dbReference>
<comment type="similarity">
    <text evidence="1">Belongs to the sigma-70 factor family. ECF subfamily.</text>
</comment>